<dbReference type="OrthoDB" id="2316594at2759"/>
<evidence type="ECO:0000313" key="1">
    <source>
        <dbReference type="EMBL" id="OQN96426.1"/>
    </source>
</evidence>
<reference evidence="2" key="1">
    <citation type="submission" date="2017-03" db="EMBL/GenBank/DDBJ databases">
        <title>Genomes of endolithic fungi from Antarctica.</title>
        <authorList>
            <person name="Coleine C."/>
            <person name="Masonjones S."/>
            <person name="Stajich J.E."/>
        </authorList>
    </citation>
    <scope>NUCLEOTIDE SEQUENCE [LARGE SCALE GENOMIC DNA]</scope>
    <source>
        <strain evidence="2">CCFEE 5527</strain>
    </source>
</reference>
<proteinExistence type="predicted"/>
<dbReference type="SUPFAM" id="SSF52540">
    <property type="entry name" value="P-loop containing nucleoside triphosphate hydrolases"/>
    <property type="match status" value="1"/>
</dbReference>
<dbReference type="EMBL" id="NAJO01000066">
    <property type="protein sequence ID" value="OQN96426.1"/>
    <property type="molecule type" value="Genomic_DNA"/>
</dbReference>
<gene>
    <name evidence="1" type="ORF">B0A48_17482</name>
</gene>
<accession>A0A1V8SB94</accession>
<protein>
    <recommendedName>
        <fullName evidence="3">AAA+ ATPase domain-containing protein</fullName>
    </recommendedName>
</protein>
<name>A0A1V8SB94_9PEZI</name>
<dbReference type="AlphaFoldDB" id="A0A1V8SB94"/>
<dbReference type="Gene3D" id="3.40.50.300">
    <property type="entry name" value="P-loop containing nucleotide triphosphate hydrolases"/>
    <property type="match status" value="1"/>
</dbReference>
<keyword evidence="2" id="KW-1185">Reference proteome</keyword>
<organism evidence="1 2">
    <name type="scientific">Cryoendolithus antarcticus</name>
    <dbReference type="NCBI Taxonomy" id="1507870"/>
    <lineage>
        <taxon>Eukaryota</taxon>
        <taxon>Fungi</taxon>
        <taxon>Dikarya</taxon>
        <taxon>Ascomycota</taxon>
        <taxon>Pezizomycotina</taxon>
        <taxon>Dothideomycetes</taxon>
        <taxon>Dothideomycetidae</taxon>
        <taxon>Cladosporiales</taxon>
        <taxon>Cladosporiaceae</taxon>
        <taxon>Cryoendolithus</taxon>
    </lineage>
</organism>
<dbReference type="STRING" id="1507870.A0A1V8SB94"/>
<evidence type="ECO:0000313" key="2">
    <source>
        <dbReference type="Proteomes" id="UP000192596"/>
    </source>
</evidence>
<dbReference type="InterPro" id="IPR027417">
    <property type="entry name" value="P-loop_NTPase"/>
</dbReference>
<evidence type="ECO:0008006" key="3">
    <source>
        <dbReference type="Google" id="ProtNLM"/>
    </source>
</evidence>
<comment type="caution">
    <text evidence="1">The sequence shown here is derived from an EMBL/GenBank/DDBJ whole genome shotgun (WGS) entry which is preliminary data.</text>
</comment>
<dbReference type="InParanoid" id="A0A1V8SB94"/>
<dbReference type="Proteomes" id="UP000192596">
    <property type="component" value="Unassembled WGS sequence"/>
</dbReference>
<sequence length="461" mass="50722">MANSMDAQPSATVSTYEQERSRLAPILLSDKTSGAGSRNAHREEMLHSPLISLAVKHAVDHEQHVRGTSTAEMVEQVHRLSLEGLPELYPQYATLGCSVGSNDSDIVQGEPIMLNANSPASTFICGSQGSGKSYTLACMAESCLLRDEQLGTLKSPLAGLLFHYDVDSGNTIAEFASLCSRGIRVQVLVSRTDYHRLKAAYEASNGEHSANLSILPLLRQDHKLTNERMQRMMSMSDHEGKTPLYMDVIIRILRDMALDPSPFSMVTFEALIQLQTFDRVQENFLKQRMDLLKSFCSSGARSYHTRALDNAIGQAARAITNAHPPIPEFDVLQIEPGTLTIVDLSDPSIGTSTGCMLFDICLSIAKEKPITSGLVIALDEVHKYIDSCSAATTFTNSLPNTIREQRHKGVRVIIATQEPPISEKLLDLCSVTIVHRFTPPEWLQTLKRHLSGCSDLTRGVE</sequence>